<evidence type="ECO:0000313" key="14">
    <source>
        <dbReference type="Ensembl" id="ENSSSCP00070022312.1"/>
    </source>
</evidence>
<evidence type="ECO:0000256" key="8">
    <source>
        <dbReference type="ARBA" id="ARBA00038962"/>
    </source>
</evidence>
<dbReference type="PANTHER" id="PTHR48075">
    <property type="entry name" value="3-HYDROXYACYL-COA DEHYDROGENASE FAMILY PROTEIN"/>
    <property type="match status" value="1"/>
</dbReference>
<evidence type="ECO:0000256" key="2">
    <source>
        <dbReference type="ARBA" id="ARBA00009463"/>
    </source>
</evidence>
<dbReference type="FunFam" id="3.40.50.720:FF:000356">
    <property type="entry name" value="Lambda-crystallin homolog"/>
    <property type="match status" value="1"/>
</dbReference>
<feature type="region of interest" description="Disordered" evidence="10">
    <location>
        <begin position="38"/>
        <end position="63"/>
    </location>
</feature>
<reference evidence="14 15" key="1">
    <citation type="submission" date="2017-08" db="EMBL/GenBank/DDBJ databases">
        <title>USMARCv1.0.</title>
        <authorList>
            <person name="Hannum G.I."/>
            <person name="Koren S."/>
            <person name="Schroeder S.G."/>
            <person name="Chin S.C."/>
            <person name="Nonneman D.J."/>
            <person name="Becker S.A."/>
            <person name="Rosen B.D."/>
            <person name="Bickhart D.M."/>
            <person name="Putnam N.H."/>
            <person name="Green R.E."/>
            <person name="Tuggle C.K."/>
            <person name="Liu H."/>
            <person name="Rohrer G.A."/>
            <person name="Warr A."/>
            <person name="Hall R."/>
            <person name="Kim K."/>
            <person name="Hume D.A."/>
            <person name="Talbot R."/>
            <person name="Chow W."/>
            <person name="Howe K."/>
            <person name="Schwartz A.S."/>
            <person name="Watson M."/>
            <person name="Archibald A.L."/>
            <person name="Phillippy A.M."/>
            <person name="Smith T.P.L."/>
        </authorList>
    </citation>
    <scope>NUCLEOTIDE SEQUENCE [LARGE SCALE GENOMIC DNA]</scope>
</reference>
<reference evidence="14" key="2">
    <citation type="submission" date="2025-08" db="UniProtKB">
        <authorList>
            <consortium name="Ensembl"/>
        </authorList>
    </citation>
    <scope>IDENTIFICATION</scope>
</reference>
<protein>
    <recommendedName>
        <fullName evidence="9">L-gulonate 3-dehydrogenase</fullName>
        <ecNumber evidence="8">1.1.1.45</ecNumber>
    </recommendedName>
    <alternativeName>
        <fullName evidence="9">L-gulonate 3-dehydrogenase</fullName>
    </alternativeName>
</protein>
<dbReference type="Pfam" id="PF00725">
    <property type="entry name" value="3HCDH"/>
    <property type="match status" value="1"/>
</dbReference>
<dbReference type="Proteomes" id="UP000314985">
    <property type="component" value="Chromosome 11"/>
</dbReference>
<dbReference type="InterPro" id="IPR006176">
    <property type="entry name" value="3-OHacyl-CoA_DH_NAD-bd"/>
</dbReference>
<dbReference type="Gene3D" id="3.40.50.720">
    <property type="entry name" value="NAD(P)-binding Rossmann-like Domain"/>
    <property type="match status" value="1"/>
</dbReference>
<dbReference type="SUPFAM" id="SSF48179">
    <property type="entry name" value="6-phosphogluconate dehydrogenase C-terminal domain-like"/>
    <property type="match status" value="1"/>
</dbReference>
<dbReference type="SUPFAM" id="SSF51735">
    <property type="entry name" value="NAD(P)-binding Rossmann-fold domains"/>
    <property type="match status" value="1"/>
</dbReference>
<dbReference type="GO" id="GO:0050104">
    <property type="term" value="F:L-gulonate 3-dehydrogenase activity"/>
    <property type="evidence" value="ECO:0007669"/>
    <property type="project" value="UniProtKB-EC"/>
</dbReference>
<feature type="chain" id="PRO_5021491892" description="L-gulonate 3-dehydrogenase" evidence="11">
    <location>
        <begin position="22"/>
        <end position="385"/>
    </location>
</feature>
<keyword evidence="11" id="KW-0732">Signal</keyword>
<keyword evidence="6" id="KW-0560">Oxidoreductase</keyword>
<evidence type="ECO:0000259" key="13">
    <source>
        <dbReference type="Pfam" id="PF02737"/>
    </source>
</evidence>
<dbReference type="PANTHER" id="PTHR48075:SF1">
    <property type="entry name" value="LAMBDA-CRYSTALLIN HOMOLOG"/>
    <property type="match status" value="1"/>
</dbReference>
<evidence type="ECO:0000256" key="5">
    <source>
        <dbReference type="ARBA" id="ARBA00022553"/>
    </source>
</evidence>
<sequence length="385" mass="42215">MMLPVLLAFVLFLMALPRARGSSRARHRIRAMVRQHPKLNAQHQAGEGTGTTTEAMPGSSPLHYSGNSPAFGSDLLNKSLGLIGRSWAMLFASGGFRVKLYDIEQQQVTGALDTIRKEMKLLEQSGALKGSLGAEEQLALISGCSDLREAVEGTVHIQECVPENLELKQQLFAQLDQIVDGNVVLSSSSSCLLPSKLFAGLVHVRQCLVAHPVNPPYHVPLVELVPHPETAPATMDRTYALMRQIGQSPVRILKEVDGFALNRLQYALIGEAWRLVEAGIVSPGDLDLVMSDGLGLRYAFIGPLETMHLNAEGMLSYCDRYREGMKRVLKTFGPIPEFSGAVAEKVHQAMCVKVPDDPEHLAARREWRDGCLMRLAKLKGQVQPP</sequence>
<proteinExistence type="inferred from homology"/>
<evidence type="ECO:0000256" key="3">
    <source>
        <dbReference type="ARBA" id="ARBA00011738"/>
    </source>
</evidence>
<evidence type="ECO:0000256" key="9">
    <source>
        <dbReference type="ARBA" id="ARBA00042709"/>
    </source>
</evidence>
<name>A0A4X1U3J3_PIG</name>
<comment type="subcellular location">
    <subcellularLocation>
        <location evidence="1">Cytoplasm</location>
    </subcellularLocation>
</comment>
<accession>A0A4X1U3J3</accession>
<evidence type="ECO:0000256" key="6">
    <source>
        <dbReference type="ARBA" id="ARBA00023002"/>
    </source>
</evidence>
<evidence type="ECO:0000256" key="7">
    <source>
        <dbReference type="ARBA" id="ARBA00023027"/>
    </source>
</evidence>
<comment type="similarity">
    <text evidence="2">Belongs to the 3-hydroxyacyl-CoA dehydrogenase family.</text>
</comment>
<dbReference type="InterPro" id="IPR006180">
    <property type="entry name" value="3-OHacyl-CoA_DH_CS"/>
</dbReference>
<dbReference type="Gene3D" id="1.10.1040.10">
    <property type="entry name" value="N-(1-d-carboxylethyl)-l-norvaline Dehydrogenase, domain 2"/>
    <property type="match status" value="1"/>
</dbReference>
<keyword evidence="7" id="KW-0520">NAD</keyword>
<dbReference type="InterPro" id="IPR006108">
    <property type="entry name" value="3HC_DH_C"/>
</dbReference>
<feature type="signal peptide" evidence="11">
    <location>
        <begin position="1"/>
        <end position="21"/>
    </location>
</feature>
<keyword evidence="5" id="KW-0597">Phosphoprotein</keyword>
<dbReference type="Ensembl" id="ENSSSCT00070026831.1">
    <property type="protein sequence ID" value="ENSSSCP00070022312.1"/>
    <property type="gene ID" value="ENSSSCG00070013708.1"/>
</dbReference>
<dbReference type="GO" id="GO:0070403">
    <property type="term" value="F:NAD+ binding"/>
    <property type="evidence" value="ECO:0007669"/>
    <property type="project" value="InterPro"/>
</dbReference>
<organism evidence="14 15">
    <name type="scientific">Sus scrofa</name>
    <name type="common">Pig</name>
    <dbReference type="NCBI Taxonomy" id="9823"/>
    <lineage>
        <taxon>Eukaryota</taxon>
        <taxon>Metazoa</taxon>
        <taxon>Chordata</taxon>
        <taxon>Craniata</taxon>
        <taxon>Vertebrata</taxon>
        <taxon>Euteleostomi</taxon>
        <taxon>Mammalia</taxon>
        <taxon>Eutheria</taxon>
        <taxon>Laurasiatheria</taxon>
        <taxon>Artiodactyla</taxon>
        <taxon>Suina</taxon>
        <taxon>Suidae</taxon>
        <taxon>Sus</taxon>
    </lineage>
</organism>
<keyword evidence="4" id="KW-0963">Cytoplasm</keyword>
<feature type="domain" description="3-hydroxyacyl-CoA dehydrogenase NAD binding" evidence="13">
    <location>
        <begin position="81"/>
        <end position="255"/>
    </location>
</feature>
<comment type="subunit">
    <text evidence="3">Homodimer.</text>
</comment>
<dbReference type="AlphaFoldDB" id="A0A4X1U3J3"/>
<evidence type="ECO:0000259" key="12">
    <source>
        <dbReference type="Pfam" id="PF00725"/>
    </source>
</evidence>
<evidence type="ECO:0000256" key="11">
    <source>
        <dbReference type="SAM" id="SignalP"/>
    </source>
</evidence>
<evidence type="ECO:0000313" key="15">
    <source>
        <dbReference type="Proteomes" id="UP000314985"/>
    </source>
</evidence>
<dbReference type="GO" id="GO:0006631">
    <property type="term" value="P:fatty acid metabolic process"/>
    <property type="evidence" value="ECO:0007669"/>
    <property type="project" value="InterPro"/>
</dbReference>
<dbReference type="EC" id="1.1.1.45" evidence="8"/>
<dbReference type="InterPro" id="IPR036291">
    <property type="entry name" value="NAD(P)-bd_dom_sf"/>
</dbReference>
<feature type="domain" description="3-hydroxyacyl-CoA dehydrogenase C-terminal" evidence="12">
    <location>
        <begin position="258"/>
        <end position="332"/>
    </location>
</feature>
<dbReference type="Pfam" id="PF02737">
    <property type="entry name" value="3HCDH_N"/>
    <property type="match status" value="1"/>
</dbReference>
<gene>
    <name evidence="14" type="primary">CRYL1</name>
</gene>
<dbReference type="InterPro" id="IPR008927">
    <property type="entry name" value="6-PGluconate_DH-like_C_sf"/>
</dbReference>
<evidence type="ECO:0000256" key="10">
    <source>
        <dbReference type="SAM" id="MobiDB-lite"/>
    </source>
</evidence>
<dbReference type="InterPro" id="IPR013328">
    <property type="entry name" value="6PGD_dom2"/>
</dbReference>
<evidence type="ECO:0000256" key="1">
    <source>
        <dbReference type="ARBA" id="ARBA00004496"/>
    </source>
</evidence>
<dbReference type="PROSITE" id="PS00067">
    <property type="entry name" value="3HCDH"/>
    <property type="match status" value="1"/>
</dbReference>
<dbReference type="GO" id="GO:0005737">
    <property type="term" value="C:cytoplasm"/>
    <property type="evidence" value="ECO:0007669"/>
    <property type="project" value="UniProtKB-SubCell"/>
</dbReference>
<evidence type="ECO:0000256" key="4">
    <source>
        <dbReference type="ARBA" id="ARBA00022490"/>
    </source>
</evidence>
<dbReference type="FunFam" id="1.10.1040.10:FF:000023">
    <property type="entry name" value="lambda-crystallin homolog"/>
    <property type="match status" value="1"/>
</dbReference>